<dbReference type="EMBL" id="JRKL02003556">
    <property type="protein sequence ID" value="KAF3954879.1"/>
    <property type="molecule type" value="Genomic_DNA"/>
</dbReference>
<evidence type="ECO:0000313" key="2">
    <source>
        <dbReference type="Proteomes" id="UP000737018"/>
    </source>
</evidence>
<name>A0A8J4QXE6_9ROSI</name>
<accession>A0A8J4QXE6</accession>
<gene>
    <name evidence="1" type="ORF">CMV_019836</name>
</gene>
<keyword evidence="2" id="KW-1185">Reference proteome</keyword>
<evidence type="ECO:0000313" key="1">
    <source>
        <dbReference type="EMBL" id="KAF3954879.1"/>
    </source>
</evidence>
<dbReference type="AlphaFoldDB" id="A0A8J4QXE6"/>
<sequence>MLVAGRVLVGFSLPSSVSLEAMSTLELEELEARRAGGYTVKSTTLEDLCFYAVEWKTRQKFRYHAGANIKLIAC</sequence>
<comment type="caution">
    <text evidence="1">The sequence shown here is derived from an EMBL/GenBank/DDBJ whole genome shotgun (WGS) entry which is preliminary data.</text>
</comment>
<dbReference type="Proteomes" id="UP000737018">
    <property type="component" value="Unassembled WGS sequence"/>
</dbReference>
<organism evidence="1 2">
    <name type="scientific">Castanea mollissima</name>
    <name type="common">Chinese chestnut</name>
    <dbReference type="NCBI Taxonomy" id="60419"/>
    <lineage>
        <taxon>Eukaryota</taxon>
        <taxon>Viridiplantae</taxon>
        <taxon>Streptophyta</taxon>
        <taxon>Embryophyta</taxon>
        <taxon>Tracheophyta</taxon>
        <taxon>Spermatophyta</taxon>
        <taxon>Magnoliopsida</taxon>
        <taxon>eudicotyledons</taxon>
        <taxon>Gunneridae</taxon>
        <taxon>Pentapetalae</taxon>
        <taxon>rosids</taxon>
        <taxon>fabids</taxon>
        <taxon>Fagales</taxon>
        <taxon>Fagaceae</taxon>
        <taxon>Castanea</taxon>
    </lineage>
</organism>
<proteinExistence type="predicted"/>
<protein>
    <submittedName>
        <fullName evidence="1">Uncharacterized protein</fullName>
    </submittedName>
</protein>
<reference evidence="1" key="1">
    <citation type="submission" date="2020-03" db="EMBL/GenBank/DDBJ databases">
        <title>Castanea mollissima Vanexum genome sequencing.</title>
        <authorList>
            <person name="Staton M."/>
        </authorList>
    </citation>
    <scope>NUCLEOTIDE SEQUENCE</scope>
    <source>
        <tissue evidence="1">Leaf</tissue>
    </source>
</reference>